<feature type="region of interest" description="Disordered" evidence="9">
    <location>
        <begin position="72"/>
        <end position="117"/>
    </location>
</feature>
<evidence type="ECO:0000313" key="13">
    <source>
        <dbReference type="Proteomes" id="UP001383192"/>
    </source>
</evidence>
<dbReference type="InterPro" id="IPR000757">
    <property type="entry name" value="Beta-glucanase-like"/>
</dbReference>
<dbReference type="Pfam" id="PF03935">
    <property type="entry name" value="SKN1_KRE6_Sbg1"/>
    <property type="match status" value="1"/>
</dbReference>
<dbReference type="GO" id="GO:0031505">
    <property type="term" value="P:fungal-type cell wall organization"/>
    <property type="evidence" value="ECO:0007669"/>
    <property type="project" value="TreeGrafter"/>
</dbReference>
<dbReference type="InterPro" id="IPR013320">
    <property type="entry name" value="ConA-like_dom_sf"/>
</dbReference>
<dbReference type="GO" id="GO:0015926">
    <property type="term" value="F:glucosidase activity"/>
    <property type="evidence" value="ECO:0007669"/>
    <property type="project" value="TreeGrafter"/>
</dbReference>
<evidence type="ECO:0000256" key="9">
    <source>
        <dbReference type="SAM" id="MobiDB-lite"/>
    </source>
</evidence>
<dbReference type="Proteomes" id="UP001383192">
    <property type="component" value="Unassembled WGS sequence"/>
</dbReference>
<evidence type="ECO:0000256" key="1">
    <source>
        <dbReference type="ARBA" id="ARBA00004606"/>
    </source>
</evidence>
<dbReference type="GO" id="GO:0006078">
    <property type="term" value="P:(1-&gt;6)-beta-D-glucan biosynthetic process"/>
    <property type="evidence" value="ECO:0007669"/>
    <property type="project" value="TreeGrafter"/>
</dbReference>
<keyword evidence="13" id="KW-1185">Reference proteome</keyword>
<evidence type="ECO:0000256" key="10">
    <source>
        <dbReference type="SAM" id="Phobius"/>
    </source>
</evidence>
<evidence type="ECO:0000256" key="2">
    <source>
        <dbReference type="ARBA" id="ARBA00010962"/>
    </source>
</evidence>
<gene>
    <name evidence="12" type="ORF">VNI00_006958</name>
</gene>
<dbReference type="EMBL" id="JAYKXP010000022">
    <property type="protein sequence ID" value="KAK7045963.1"/>
    <property type="molecule type" value="Genomic_DNA"/>
</dbReference>
<evidence type="ECO:0000313" key="12">
    <source>
        <dbReference type="EMBL" id="KAK7045963.1"/>
    </source>
</evidence>
<evidence type="ECO:0000256" key="8">
    <source>
        <dbReference type="ARBA" id="ARBA00023316"/>
    </source>
</evidence>
<proteinExistence type="inferred from homology"/>
<dbReference type="GO" id="GO:0005789">
    <property type="term" value="C:endoplasmic reticulum membrane"/>
    <property type="evidence" value="ECO:0007669"/>
    <property type="project" value="TreeGrafter"/>
</dbReference>
<dbReference type="FunFam" id="2.60.120.200:FF:000259">
    <property type="entry name" value="Chromosome 9, whole genome shotgun sequence"/>
    <property type="match status" value="1"/>
</dbReference>
<organism evidence="12 13">
    <name type="scientific">Paramarasmius palmivorus</name>
    <dbReference type="NCBI Taxonomy" id="297713"/>
    <lineage>
        <taxon>Eukaryota</taxon>
        <taxon>Fungi</taxon>
        <taxon>Dikarya</taxon>
        <taxon>Basidiomycota</taxon>
        <taxon>Agaricomycotina</taxon>
        <taxon>Agaricomycetes</taxon>
        <taxon>Agaricomycetidae</taxon>
        <taxon>Agaricales</taxon>
        <taxon>Marasmiineae</taxon>
        <taxon>Marasmiaceae</taxon>
        <taxon>Paramarasmius</taxon>
    </lineage>
</organism>
<evidence type="ECO:0000256" key="7">
    <source>
        <dbReference type="ARBA" id="ARBA00023180"/>
    </source>
</evidence>
<dbReference type="CDD" id="cd02180">
    <property type="entry name" value="GH16_fungal_KRE6_glucanase"/>
    <property type="match status" value="1"/>
</dbReference>
<feature type="domain" description="GH16" evidence="11">
    <location>
        <begin position="232"/>
        <end position="612"/>
    </location>
</feature>
<dbReference type="SUPFAM" id="SSF49899">
    <property type="entry name" value="Concanavalin A-like lectins/glucanases"/>
    <property type="match status" value="1"/>
</dbReference>
<dbReference type="Gene3D" id="2.60.120.200">
    <property type="match status" value="2"/>
</dbReference>
<evidence type="ECO:0000256" key="6">
    <source>
        <dbReference type="ARBA" id="ARBA00023136"/>
    </source>
</evidence>
<dbReference type="PANTHER" id="PTHR31361">
    <property type="entry name" value="BETA-GLUCAN SYNTHESIS-ASSOCIATED PROTEIN KRE6-RELATED"/>
    <property type="match status" value="1"/>
</dbReference>
<evidence type="ECO:0000259" key="11">
    <source>
        <dbReference type="PROSITE" id="PS51762"/>
    </source>
</evidence>
<evidence type="ECO:0000256" key="4">
    <source>
        <dbReference type="ARBA" id="ARBA00022968"/>
    </source>
</evidence>
<comment type="subcellular location">
    <subcellularLocation>
        <location evidence="1">Membrane</location>
        <topology evidence="1">Single-pass type II membrane protein</topology>
    </subcellularLocation>
</comment>
<dbReference type="PROSITE" id="PS51762">
    <property type="entry name" value="GH16_2"/>
    <property type="match status" value="1"/>
</dbReference>
<evidence type="ECO:0000256" key="5">
    <source>
        <dbReference type="ARBA" id="ARBA00022989"/>
    </source>
</evidence>
<dbReference type="FunFam" id="2.60.120.200:FF:000135">
    <property type="entry name" value="Related to KRE6-glucan synthase subunit"/>
    <property type="match status" value="1"/>
</dbReference>
<dbReference type="AlphaFoldDB" id="A0AAW0D5C1"/>
<keyword evidence="8" id="KW-0961">Cell wall biogenesis/degradation</keyword>
<feature type="compositionally biased region" description="Low complexity" evidence="9">
    <location>
        <begin position="83"/>
        <end position="114"/>
    </location>
</feature>
<comment type="caution">
    <text evidence="12">The sequence shown here is derived from an EMBL/GenBank/DDBJ whole genome shotgun (WGS) entry which is preliminary data.</text>
</comment>
<protein>
    <recommendedName>
        <fullName evidence="11">GH16 domain-containing protein</fullName>
    </recommendedName>
</protein>
<dbReference type="GO" id="GO:0005886">
    <property type="term" value="C:plasma membrane"/>
    <property type="evidence" value="ECO:0007669"/>
    <property type="project" value="TreeGrafter"/>
</dbReference>
<comment type="similarity">
    <text evidence="2">Belongs to the SKN1/KRE6 family.</text>
</comment>
<accession>A0AAW0D5C1</accession>
<keyword evidence="6 10" id="KW-0472">Membrane</keyword>
<dbReference type="InterPro" id="IPR005629">
    <property type="entry name" value="Skn1/Kre6/Sbg1"/>
</dbReference>
<keyword evidence="4" id="KW-0735">Signal-anchor</keyword>
<dbReference type="PANTHER" id="PTHR31361:SF1">
    <property type="entry name" value="BETA-GLUCAN SYNTHESIS-ASSOCIATED PROTEIN KRE6-RELATED"/>
    <property type="match status" value="1"/>
</dbReference>
<keyword evidence="7" id="KW-0325">Glycoprotein</keyword>
<reference evidence="12 13" key="1">
    <citation type="submission" date="2024-01" db="EMBL/GenBank/DDBJ databases">
        <title>A draft genome for a cacao thread blight-causing isolate of Paramarasmius palmivorus.</title>
        <authorList>
            <person name="Baruah I.K."/>
            <person name="Bukari Y."/>
            <person name="Amoako-Attah I."/>
            <person name="Meinhardt L.W."/>
            <person name="Bailey B.A."/>
            <person name="Cohen S.P."/>
        </authorList>
    </citation>
    <scope>NUCLEOTIDE SEQUENCE [LARGE SCALE GENOMIC DNA]</scope>
    <source>
        <strain evidence="12 13">GH-12</strain>
    </source>
</reference>
<keyword evidence="5 10" id="KW-1133">Transmembrane helix</keyword>
<name>A0AAW0D5C1_9AGAR</name>
<evidence type="ECO:0000256" key="3">
    <source>
        <dbReference type="ARBA" id="ARBA00022692"/>
    </source>
</evidence>
<feature type="transmembrane region" description="Helical" evidence="10">
    <location>
        <begin position="165"/>
        <end position="188"/>
    </location>
</feature>
<keyword evidence="3 10" id="KW-0812">Transmembrane</keyword>
<sequence>MSTAASEAAAIIPALQPMDLREESTNSNYLAQASSTFSKLGGTRLINTPSLLTTTLLFPSLRLQARSSMSASYQDEERLLGTPRSSSQLPRSRLSSLDDSPFSASSSSRISPNSVGDKFSLSPDPNAWGMDLSGYAEPDDNLHTPDPVRDKKYDRGGHIFTSRGLANIGCLALLAVSIVTLFAGFPIVTYLTKPVMSTKGGFNLGGVNASGQIAQITGDFGLIDPDTPPDAYTFKSVHNGQDLQLVFSDEFNRDGRTFYPGDDPYWEAVDLHYWGTNNLEWYDPAALITENGSLKVTLSEKPSHDLKYEGGMMATWNKFCFTGGLIVASVMLPGKSNVAGLWPAVWTMGNLGRAGYGATNDGMWPYTYDACDAGTLPNQTFPNGEPHLATVDGDAGYGGVLSYLPGQRLSRCTCPGESHPGPMHKDGTYVGRSAPEIDMIEAQVGGNFQVPGGPLVGEVSQSGQWAPFNYNYRWFNSTESLIINDPTITELNPYMGGVYQQATSCVSKTNQACYSQMPNPCYATYGFEYKPGFDNSYITWLNDGKQVCTVMGSGMVADERVEISARPVPQEPMYILINLGMSYNFGAVDLANMVFPVSMYVDWIRVYQDPNEVNIGCDPPNFPTKAYIDEYIEAYVNPNLTTWTDGFGQPKPKNRLVDQC</sequence>